<dbReference type="Pfam" id="PF04564">
    <property type="entry name" value="U-box"/>
    <property type="match status" value="1"/>
</dbReference>
<proteinExistence type="predicted"/>
<dbReference type="InterPro" id="IPR013083">
    <property type="entry name" value="Znf_RING/FYVE/PHD"/>
</dbReference>
<dbReference type="Gene3D" id="3.30.40.10">
    <property type="entry name" value="Zinc/RING finger domain, C3HC4 (zinc finger)"/>
    <property type="match status" value="1"/>
</dbReference>
<feature type="transmembrane region" description="Helical" evidence="1">
    <location>
        <begin position="284"/>
        <end position="306"/>
    </location>
</feature>
<evidence type="ECO:0000256" key="1">
    <source>
        <dbReference type="SAM" id="Phobius"/>
    </source>
</evidence>
<dbReference type="PANTHER" id="PTHR46573:SF1">
    <property type="entry name" value="WD REPEAT, SAM AND U-BOX DOMAIN-CONTAINING PROTEIN 1"/>
    <property type="match status" value="1"/>
</dbReference>
<feature type="transmembrane region" description="Helical" evidence="1">
    <location>
        <begin position="225"/>
        <end position="247"/>
    </location>
</feature>
<keyword evidence="1" id="KW-0812">Transmembrane</keyword>
<accession>A0A1V0SEH7</accession>
<dbReference type="PANTHER" id="PTHR46573">
    <property type="entry name" value="WD REPEAT, SAM AND U-BOX DOMAIN-CONTAINING PROTEIN 1"/>
    <property type="match status" value="1"/>
</dbReference>
<dbReference type="GO" id="GO:0004842">
    <property type="term" value="F:ubiquitin-protein transferase activity"/>
    <property type="evidence" value="ECO:0007669"/>
    <property type="project" value="InterPro"/>
</dbReference>
<feature type="transmembrane region" description="Helical" evidence="1">
    <location>
        <begin position="191"/>
        <end position="213"/>
    </location>
</feature>
<name>A0A1V0SEH7_9VIRU</name>
<dbReference type="GO" id="GO:0016567">
    <property type="term" value="P:protein ubiquitination"/>
    <property type="evidence" value="ECO:0007669"/>
    <property type="project" value="InterPro"/>
</dbReference>
<feature type="domain" description="U-box" evidence="2">
    <location>
        <begin position="1"/>
        <end position="71"/>
    </location>
</feature>
<evidence type="ECO:0000259" key="2">
    <source>
        <dbReference type="PROSITE" id="PS51698"/>
    </source>
</evidence>
<keyword evidence="1" id="KW-0472">Membrane</keyword>
<dbReference type="SUPFAM" id="SSF57850">
    <property type="entry name" value="RING/U-box"/>
    <property type="match status" value="1"/>
</dbReference>
<dbReference type="InterPro" id="IPR003613">
    <property type="entry name" value="Ubox_domain"/>
</dbReference>
<dbReference type="PROSITE" id="PS51698">
    <property type="entry name" value="U_BOX"/>
    <property type="match status" value="1"/>
</dbReference>
<organism evidence="3">
    <name type="scientific">Hokovirus HKV1</name>
    <dbReference type="NCBI Taxonomy" id="1977638"/>
    <lineage>
        <taxon>Viruses</taxon>
        <taxon>Varidnaviria</taxon>
        <taxon>Bamfordvirae</taxon>
        <taxon>Nucleocytoviricota</taxon>
        <taxon>Megaviricetes</taxon>
        <taxon>Imitervirales</taxon>
        <taxon>Mimiviridae</taxon>
        <taxon>Klosneuvirinae</taxon>
        <taxon>Hokovirus</taxon>
    </lineage>
</organism>
<dbReference type="EMBL" id="KY684103">
    <property type="protein sequence ID" value="ARF10125.1"/>
    <property type="molecule type" value="Genomic_DNA"/>
</dbReference>
<feature type="transmembrane region" description="Helical" evidence="1">
    <location>
        <begin position="312"/>
        <end position="336"/>
    </location>
</feature>
<dbReference type="SMART" id="SM00504">
    <property type="entry name" value="Ubox"/>
    <property type="match status" value="1"/>
</dbReference>
<sequence length="342" mass="40587">MDKYICPITKSIFLNPCLAGDGFNYEKEVIEDFLTKYSISPTTGKPMAKTLLENLTLRLEVNEYLLNNPSQKVNQYYNITYMANEEKILNHIKEKNYNKLLEYCKYDLSRLYQHDKLEFLNELEEKILNHVLNDSKIDSYENEIKNIIKTLKPINNIANENYINIIGMDFDLNFKIITDLLMKYKKSISMISIYNFVKLLLPLFIRLCILYNFNTESYLSYIPLYFSILTSFATCKIIYIPIFLIIYSRLARYLHIDNIVLDFSNIFQKYGHNYQVINKHIFKYILITCILENIMIIFNIIFYDYFLINSYIIANCILSLLLTIIDNYTIFGYILISKYLSS</sequence>
<evidence type="ECO:0000313" key="3">
    <source>
        <dbReference type="EMBL" id="ARF10125.1"/>
    </source>
</evidence>
<keyword evidence="1" id="KW-1133">Transmembrane helix</keyword>
<dbReference type="InterPro" id="IPR052085">
    <property type="entry name" value="WD-SAM-U-box"/>
</dbReference>
<reference evidence="3" key="1">
    <citation type="journal article" date="2017" name="Science">
        <title>Giant viruses with an expanded complement of translation system components.</title>
        <authorList>
            <person name="Schulz F."/>
            <person name="Yutin N."/>
            <person name="Ivanova N.N."/>
            <person name="Ortega D.R."/>
            <person name="Lee T.K."/>
            <person name="Vierheilig J."/>
            <person name="Daims H."/>
            <person name="Horn M."/>
            <person name="Wagner M."/>
            <person name="Jensen G.J."/>
            <person name="Kyrpides N.C."/>
            <person name="Koonin E.V."/>
            <person name="Woyke T."/>
        </authorList>
    </citation>
    <scope>NUCLEOTIDE SEQUENCE</scope>
    <source>
        <strain evidence="3">HKV1</strain>
    </source>
</reference>
<gene>
    <name evidence="3" type="ORF">Hokovirus_1_4</name>
</gene>
<protein>
    <submittedName>
        <fullName evidence="3">U-box domain protein</fullName>
    </submittedName>
</protein>